<dbReference type="OrthoDB" id="9763453at2"/>
<dbReference type="EMBL" id="SLWN01000008">
    <property type="protein sequence ID" value="TCO24804.1"/>
    <property type="molecule type" value="Genomic_DNA"/>
</dbReference>
<evidence type="ECO:0000259" key="1">
    <source>
        <dbReference type="Pfam" id="PF00155"/>
    </source>
</evidence>
<keyword evidence="2" id="KW-0808">Transferase</keyword>
<feature type="domain" description="Aminotransferase class I/classII large" evidence="1">
    <location>
        <begin position="54"/>
        <end position="356"/>
    </location>
</feature>
<sequence>MPTLPDFRLETYFAQWEFSARYHLTASDAQTHSLSELLALADDDGRERWESLALGYTETRGLPALREEIAATYTNASADDVLCFAGAEEAIYLAMRTLLEPTDHLVVLTPNYQAAETVPLAVCEVTGVALQADSGWALDVDAVERALRPNTRMVSVNFPNNPTGAVPTPEAWQALVQLCDDRGITLFSDEVYRGLELTRSPLPQATDLSGTVLSLNVMSKAYGLPGLRIGWIVCRDRDVLDKLERAKHYTTICNSATSEVLALIALRAREHLLDRNRRIVAENLPVFTDFFARYPDLFEFTPPDGGCVCFPRYLGADGVETMCSELVEQAGVLLLPSSIYSSALTETPTDRFRVGVGRRDPSEALAAWSDWLEKRR</sequence>
<dbReference type="AlphaFoldDB" id="A0A4R2HBY9"/>
<dbReference type="Pfam" id="PF00155">
    <property type="entry name" value="Aminotran_1_2"/>
    <property type="match status" value="1"/>
</dbReference>
<name>A0A4R2HBY9_9ACTN</name>
<evidence type="ECO:0000313" key="2">
    <source>
        <dbReference type="EMBL" id="TCO24804.1"/>
    </source>
</evidence>
<dbReference type="Proteomes" id="UP000294508">
    <property type="component" value="Unassembled WGS sequence"/>
</dbReference>
<dbReference type="InterPro" id="IPR015421">
    <property type="entry name" value="PyrdxlP-dep_Trfase_major"/>
</dbReference>
<dbReference type="PANTHER" id="PTHR43510:SF1">
    <property type="entry name" value="AMINOTRANSFERASE FUNCTION, HYPOTHETICAL (EUROFUNG)"/>
    <property type="match status" value="1"/>
</dbReference>
<keyword evidence="3" id="KW-1185">Reference proteome</keyword>
<keyword evidence="2" id="KW-0032">Aminotransferase</keyword>
<dbReference type="GO" id="GO:0008483">
    <property type="term" value="F:transaminase activity"/>
    <property type="evidence" value="ECO:0007669"/>
    <property type="project" value="UniProtKB-KW"/>
</dbReference>
<dbReference type="InterPro" id="IPR015422">
    <property type="entry name" value="PyrdxlP-dep_Trfase_small"/>
</dbReference>
<evidence type="ECO:0000313" key="3">
    <source>
        <dbReference type="Proteomes" id="UP000294508"/>
    </source>
</evidence>
<dbReference type="InterPro" id="IPR004839">
    <property type="entry name" value="Aminotransferase_I/II_large"/>
</dbReference>
<protein>
    <submittedName>
        <fullName evidence="2">Aspartate/methionine/tyrosine aminotransferase</fullName>
    </submittedName>
</protein>
<accession>A0A4R2HBY9</accession>
<dbReference type="Gene3D" id="3.40.640.10">
    <property type="entry name" value="Type I PLP-dependent aspartate aminotransferase-like (Major domain)"/>
    <property type="match status" value="1"/>
</dbReference>
<reference evidence="2 3" key="1">
    <citation type="journal article" date="2015" name="Stand. Genomic Sci.">
        <title>Genomic Encyclopedia of Bacterial and Archaeal Type Strains, Phase III: the genomes of soil and plant-associated and newly described type strains.</title>
        <authorList>
            <person name="Whitman W.B."/>
            <person name="Woyke T."/>
            <person name="Klenk H.P."/>
            <person name="Zhou Y."/>
            <person name="Lilburn T.G."/>
            <person name="Beck B.J."/>
            <person name="De Vos P."/>
            <person name="Vandamme P."/>
            <person name="Eisen J.A."/>
            <person name="Garrity G."/>
            <person name="Hugenholtz P."/>
            <person name="Kyrpides N.C."/>
        </authorList>
    </citation>
    <scope>NUCLEOTIDE SEQUENCE [LARGE SCALE GENOMIC DNA]</scope>
    <source>
        <strain evidence="2 3">VKM Ac-2572</strain>
    </source>
</reference>
<dbReference type="GO" id="GO:0030170">
    <property type="term" value="F:pyridoxal phosphate binding"/>
    <property type="evidence" value="ECO:0007669"/>
    <property type="project" value="InterPro"/>
</dbReference>
<gene>
    <name evidence="2" type="ORF">EV652_108340</name>
</gene>
<dbReference type="Gene3D" id="3.90.1150.10">
    <property type="entry name" value="Aspartate Aminotransferase, domain 1"/>
    <property type="match status" value="1"/>
</dbReference>
<dbReference type="InterPro" id="IPR015424">
    <property type="entry name" value="PyrdxlP-dep_Trfase"/>
</dbReference>
<dbReference type="CDD" id="cd00609">
    <property type="entry name" value="AAT_like"/>
    <property type="match status" value="1"/>
</dbReference>
<comment type="caution">
    <text evidence="2">The sequence shown here is derived from an EMBL/GenBank/DDBJ whole genome shotgun (WGS) entry which is preliminary data.</text>
</comment>
<dbReference type="RefSeq" id="WP_132211608.1">
    <property type="nucleotide sequence ID" value="NZ_SLWN01000008.1"/>
</dbReference>
<dbReference type="PANTHER" id="PTHR43510">
    <property type="entry name" value="AMINOTRANSFERASE FUNCTION, HYPOTHETICAL (EUROFUNG)"/>
    <property type="match status" value="1"/>
</dbReference>
<dbReference type="SUPFAM" id="SSF53383">
    <property type="entry name" value="PLP-dependent transferases"/>
    <property type="match status" value="1"/>
</dbReference>
<organism evidence="2 3">
    <name type="scientific">Kribbella steppae</name>
    <dbReference type="NCBI Taxonomy" id="2512223"/>
    <lineage>
        <taxon>Bacteria</taxon>
        <taxon>Bacillati</taxon>
        <taxon>Actinomycetota</taxon>
        <taxon>Actinomycetes</taxon>
        <taxon>Propionibacteriales</taxon>
        <taxon>Kribbellaceae</taxon>
        <taxon>Kribbella</taxon>
    </lineage>
</organism>
<proteinExistence type="predicted"/>